<name>A0ABR2EWB1_9ROSI</name>
<dbReference type="EMBL" id="JBBPBM010000010">
    <property type="protein sequence ID" value="KAK8565337.1"/>
    <property type="molecule type" value="Genomic_DNA"/>
</dbReference>
<proteinExistence type="predicted"/>
<protein>
    <submittedName>
        <fullName evidence="1">Uncharacterized protein</fullName>
    </submittedName>
</protein>
<comment type="caution">
    <text evidence="1">The sequence shown here is derived from an EMBL/GenBank/DDBJ whole genome shotgun (WGS) entry which is preliminary data.</text>
</comment>
<sequence>MSLSDAFSSGRPPDAIGTNPLVLITNQSRQQIQHICSGTSLERPGSPISMDVQGRCKKVRSDDIQDLVGVSDIMDLEEDRGYRLVQLT</sequence>
<accession>A0ABR2EWB1</accession>
<dbReference type="Proteomes" id="UP001472677">
    <property type="component" value="Unassembled WGS sequence"/>
</dbReference>
<keyword evidence="2" id="KW-1185">Reference proteome</keyword>
<evidence type="ECO:0000313" key="1">
    <source>
        <dbReference type="EMBL" id="KAK8565337.1"/>
    </source>
</evidence>
<reference evidence="1 2" key="1">
    <citation type="journal article" date="2024" name="G3 (Bethesda)">
        <title>Genome assembly of Hibiscus sabdariffa L. provides insights into metabolisms of medicinal natural products.</title>
        <authorList>
            <person name="Kim T."/>
        </authorList>
    </citation>
    <scope>NUCLEOTIDE SEQUENCE [LARGE SCALE GENOMIC DNA]</scope>
    <source>
        <strain evidence="1">TK-2024</strain>
        <tissue evidence="1">Old leaves</tissue>
    </source>
</reference>
<gene>
    <name evidence="1" type="ORF">V6N12_058903</name>
</gene>
<organism evidence="1 2">
    <name type="scientific">Hibiscus sabdariffa</name>
    <name type="common">roselle</name>
    <dbReference type="NCBI Taxonomy" id="183260"/>
    <lineage>
        <taxon>Eukaryota</taxon>
        <taxon>Viridiplantae</taxon>
        <taxon>Streptophyta</taxon>
        <taxon>Embryophyta</taxon>
        <taxon>Tracheophyta</taxon>
        <taxon>Spermatophyta</taxon>
        <taxon>Magnoliopsida</taxon>
        <taxon>eudicotyledons</taxon>
        <taxon>Gunneridae</taxon>
        <taxon>Pentapetalae</taxon>
        <taxon>rosids</taxon>
        <taxon>malvids</taxon>
        <taxon>Malvales</taxon>
        <taxon>Malvaceae</taxon>
        <taxon>Malvoideae</taxon>
        <taxon>Hibiscus</taxon>
    </lineage>
</organism>
<evidence type="ECO:0000313" key="2">
    <source>
        <dbReference type="Proteomes" id="UP001472677"/>
    </source>
</evidence>